<dbReference type="STRING" id="42156.A0A3P6UR85"/>
<dbReference type="Proteomes" id="UP000277928">
    <property type="component" value="Unassembled WGS sequence"/>
</dbReference>
<comment type="similarity">
    <text evidence="2 6">Belongs to the acetyltransferase family. GNA1 subfamily.</text>
</comment>
<dbReference type="GO" id="GO:0004343">
    <property type="term" value="F:glucosamine 6-phosphate N-acetyltransferase activity"/>
    <property type="evidence" value="ECO:0007669"/>
    <property type="project" value="UniProtKB-UniRule"/>
</dbReference>
<sequence>MYQYVVSCVLGGSVKVASERLRIYACVLCGIMDLKNLVSNNMREADHRKRLSSTKDCKTIFAESFLHFIHLQGLPEVPEGYCLRPLMSTDYNRGYLELLGQLTVVGEVTEEMFLHRFSLMRNTSPPAYYVLVIEHKEMRHVVASATLVLEWKFIHDAGCRGRIEDVVVDKSVRGQHFGMLLIQHLVALARYIGVYKLSLECKNELISFYEQFGFKKDEENNFLVQKF</sequence>
<evidence type="ECO:0000256" key="6">
    <source>
        <dbReference type="RuleBase" id="RU365086"/>
    </source>
</evidence>
<evidence type="ECO:0000256" key="3">
    <source>
        <dbReference type="ARBA" id="ARBA00022679"/>
    </source>
</evidence>
<evidence type="ECO:0000256" key="1">
    <source>
        <dbReference type="ARBA" id="ARBA00004832"/>
    </source>
</evidence>
<dbReference type="OrthoDB" id="10039976at2759"/>
<dbReference type="OMA" id="EHEMARY"/>
<evidence type="ECO:0000256" key="4">
    <source>
        <dbReference type="ARBA" id="ARBA00023315"/>
    </source>
</evidence>
<name>A0A3P6UR85_LITSI</name>
<organism evidence="8 9">
    <name type="scientific">Litomosoides sigmodontis</name>
    <name type="common">Filarial nematode worm</name>
    <dbReference type="NCBI Taxonomy" id="42156"/>
    <lineage>
        <taxon>Eukaryota</taxon>
        <taxon>Metazoa</taxon>
        <taxon>Ecdysozoa</taxon>
        <taxon>Nematoda</taxon>
        <taxon>Chromadorea</taxon>
        <taxon>Rhabditida</taxon>
        <taxon>Spirurina</taxon>
        <taxon>Spiruromorpha</taxon>
        <taxon>Filarioidea</taxon>
        <taxon>Onchocercidae</taxon>
        <taxon>Litomosoides</taxon>
    </lineage>
</organism>
<dbReference type="InterPro" id="IPR000182">
    <property type="entry name" value="GNAT_dom"/>
</dbReference>
<dbReference type="PANTHER" id="PTHR13355:SF11">
    <property type="entry name" value="GLUCOSAMINE 6-PHOSPHATE N-ACETYLTRANSFERASE"/>
    <property type="match status" value="1"/>
</dbReference>
<dbReference type="CDD" id="cd04301">
    <property type="entry name" value="NAT_SF"/>
    <property type="match status" value="1"/>
</dbReference>
<evidence type="ECO:0000313" key="9">
    <source>
        <dbReference type="Proteomes" id="UP000277928"/>
    </source>
</evidence>
<evidence type="ECO:0000259" key="7">
    <source>
        <dbReference type="PROSITE" id="PS51186"/>
    </source>
</evidence>
<protein>
    <recommendedName>
        <fullName evidence="6">Glucosamine 6-phosphate N-acetyltransferase</fullName>
        <ecNumber evidence="6">2.3.1.4</ecNumber>
    </recommendedName>
</protein>
<dbReference type="Gene3D" id="3.40.630.30">
    <property type="match status" value="1"/>
</dbReference>
<dbReference type="EC" id="2.3.1.4" evidence="6"/>
<comment type="pathway">
    <text evidence="1 6">Nucleotide-sugar biosynthesis; UDP-N-acetyl-alpha-D-glucosamine biosynthesis; N-acetyl-alpha-D-glucosamine 1-phosphate from alpha-D-glucosamine 6-phosphate (route I): step 1/2.</text>
</comment>
<accession>A0A3P6UR85</accession>
<dbReference type="FunFam" id="3.40.630.30:FF:000043">
    <property type="entry name" value="Glucosamine 6-phosphate N-acetyltransferase"/>
    <property type="match status" value="1"/>
</dbReference>
<comment type="catalytic activity">
    <reaction evidence="5 6">
        <text>D-glucosamine 6-phosphate + acetyl-CoA = N-acetyl-D-glucosamine 6-phosphate + CoA + H(+)</text>
        <dbReference type="Rhea" id="RHEA:10292"/>
        <dbReference type="ChEBI" id="CHEBI:15378"/>
        <dbReference type="ChEBI" id="CHEBI:57287"/>
        <dbReference type="ChEBI" id="CHEBI:57288"/>
        <dbReference type="ChEBI" id="CHEBI:57513"/>
        <dbReference type="ChEBI" id="CHEBI:58725"/>
        <dbReference type="EC" id="2.3.1.4"/>
    </reaction>
</comment>
<dbReference type="GO" id="GO:0006048">
    <property type="term" value="P:UDP-N-acetylglucosamine biosynthetic process"/>
    <property type="evidence" value="ECO:0007669"/>
    <property type="project" value="UniProtKB-UniRule"/>
</dbReference>
<dbReference type="InterPro" id="IPR016181">
    <property type="entry name" value="Acyl_CoA_acyltransferase"/>
</dbReference>
<dbReference type="InterPro" id="IPR039143">
    <property type="entry name" value="GNPNAT1-like"/>
</dbReference>
<evidence type="ECO:0000256" key="5">
    <source>
        <dbReference type="ARBA" id="ARBA00048964"/>
    </source>
</evidence>
<dbReference type="Pfam" id="PF00583">
    <property type="entry name" value="Acetyltransf_1"/>
    <property type="match status" value="1"/>
</dbReference>
<evidence type="ECO:0000256" key="2">
    <source>
        <dbReference type="ARBA" id="ARBA00006048"/>
    </source>
</evidence>
<reference evidence="8 9" key="1">
    <citation type="submission" date="2018-08" db="EMBL/GenBank/DDBJ databases">
        <authorList>
            <person name="Laetsch R D."/>
            <person name="Stevens L."/>
            <person name="Kumar S."/>
            <person name="Blaxter L. M."/>
        </authorList>
    </citation>
    <scope>NUCLEOTIDE SEQUENCE [LARGE SCALE GENOMIC DNA]</scope>
</reference>
<dbReference type="AlphaFoldDB" id="A0A3P6UR85"/>
<dbReference type="EMBL" id="UYRX01000411">
    <property type="protein sequence ID" value="VDK81808.1"/>
    <property type="molecule type" value="Genomic_DNA"/>
</dbReference>
<dbReference type="PROSITE" id="PS51186">
    <property type="entry name" value="GNAT"/>
    <property type="match status" value="1"/>
</dbReference>
<proteinExistence type="inferred from homology"/>
<dbReference type="PANTHER" id="PTHR13355">
    <property type="entry name" value="GLUCOSAMINE 6-PHOSPHATE N-ACETYLTRANSFERASE"/>
    <property type="match status" value="1"/>
</dbReference>
<feature type="domain" description="N-acetyltransferase" evidence="7">
    <location>
        <begin position="81"/>
        <end position="227"/>
    </location>
</feature>
<gene>
    <name evidence="8" type="ORF">NLS_LOCUS5456</name>
</gene>
<evidence type="ECO:0000313" key="8">
    <source>
        <dbReference type="EMBL" id="VDK81808.1"/>
    </source>
</evidence>
<keyword evidence="3 6" id="KW-0808">Transferase</keyword>
<keyword evidence="9" id="KW-1185">Reference proteome</keyword>
<dbReference type="SUPFAM" id="SSF55729">
    <property type="entry name" value="Acyl-CoA N-acyltransferases (Nat)"/>
    <property type="match status" value="1"/>
</dbReference>
<dbReference type="UniPathway" id="UPA00113">
    <property type="reaction ID" value="UER00529"/>
</dbReference>
<keyword evidence="4 6" id="KW-0012">Acyltransferase</keyword>